<evidence type="ECO:0000313" key="3">
    <source>
        <dbReference type="EMBL" id="AQZ50267.1"/>
    </source>
</evidence>
<dbReference type="OrthoDB" id="7028951at2"/>
<feature type="transmembrane region" description="Helical" evidence="1">
    <location>
        <begin position="52"/>
        <end position="73"/>
    </location>
</feature>
<feature type="transmembrane region" description="Helical" evidence="1">
    <location>
        <begin position="28"/>
        <end position="46"/>
    </location>
</feature>
<protein>
    <submittedName>
        <fullName evidence="3">CO-responsive transcriptional regulator RcoM</fullName>
    </submittedName>
</protein>
<dbReference type="AlphaFoldDB" id="A0A1U9YXU4"/>
<feature type="transmembrane region" description="Helical" evidence="1">
    <location>
        <begin position="123"/>
        <end position="146"/>
    </location>
</feature>
<gene>
    <name evidence="3" type="primary">rcoM</name>
    <name evidence="3" type="ORF">Mame_00892</name>
</gene>
<keyword evidence="1" id="KW-0812">Transmembrane</keyword>
<proteinExistence type="predicted"/>
<dbReference type="STRING" id="1122214.Mame_00892"/>
<feature type="transmembrane region" description="Helical" evidence="1">
    <location>
        <begin position="93"/>
        <end position="117"/>
    </location>
</feature>
<accession>A0A1U9YXU4</accession>
<evidence type="ECO:0000256" key="1">
    <source>
        <dbReference type="SAM" id="Phobius"/>
    </source>
</evidence>
<keyword evidence="1" id="KW-1133">Transmembrane helix</keyword>
<name>A0A1U9YXU4_9HYPH</name>
<dbReference type="EMBL" id="CP020330">
    <property type="protein sequence ID" value="AQZ50267.1"/>
    <property type="molecule type" value="Genomic_DNA"/>
</dbReference>
<dbReference type="RefSeq" id="WP_018067475.1">
    <property type="nucleotide sequence ID" value="NZ_AQWH01000042.1"/>
</dbReference>
<dbReference type="KEGG" id="mmed:Mame_00892"/>
<dbReference type="PROSITE" id="PS50930">
    <property type="entry name" value="HTH_LYTTR"/>
    <property type="match status" value="1"/>
</dbReference>
<keyword evidence="1" id="KW-0472">Membrane</keyword>
<dbReference type="InterPro" id="IPR007492">
    <property type="entry name" value="LytTR_DNA-bd_dom"/>
</dbReference>
<keyword evidence="4" id="KW-1185">Reference proteome</keyword>
<dbReference type="Proteomes" id="UP000191135">
    <property type="component" value="Chromosome"/>
</dbReference>
<dbReference type="GO" id="GO:0003677">
    <property type="term" value="F:DNA binding"/>
    <property type="evidence" value="ECO:0007669"/>
    <property type="project" value="InterPro"/>
</dbReference>
<dbReference type="Pfam" id="PF04397">
    <property type="entry name" value="LytTR"/>
    <property type="match status" value="1"/>
</dbReference>
<dbReference type="eggNOG" id="COG3279">
    <property type="taxonomic scope" value="Bacteria"/>
</dbReference>
<sequence>MNELRENFANDSGLQFTLRQMQRDLANWRVHGLLLILVAVLAWSGPFDTQSAFSLAGRFAFWAATTFLTYWAAHFFAKWTRFHLRARRTPRHFALVAVILVAGLAATIAVLPVTIAVEGIAALAPSAIAATATHAFIIATAAVAAMELLARDKPAQAETPQRPEPPRLLTRLPVEKRGPLVSLSVSDHYVEVTTVSGRHMLLIRLKDAIEETAPVAGLQIHRSHWVALDAVSAVQRENGKVFVETTAGDRLPVSRSCVDDLRQAGLLAR</sequence>
<feature type="domain" description="HTH LytTR-type" evidence="2">
    <location>
        <begin position="183"/>
        <end position="267"/>
    </location>
</feature>
<organism evidence="3 4">
    <name type="scientific">Martelella mediterranea DSM 17316</name>
    <dbReference type="NCBI Taxonomy" id="1122214"/>
    <lineage>
        <taxon>Bacteria</taxon>
        <taxon>Pseudomonadati</taxon>
        <taxon>Pseudomonadota</taxon>
        <taxon>Alphaproteobacteria</taxon>
        <taxon>Hyphomicrobiales</taxon>
        <taxon>Aurantimonadaceae</taxon>
        <taxon>Martelella</taxon>
    </lineage>
</organism>
<dbReference type="Gene3D" id="2.40.50.1020">
    <property type="entry name" value="LytTr DNA-binding domain"/>
    <property type="match status" value="1"/>
</dbReference>
<evidence type="ECO:0000313" key="4">
    <source>
        <dbReference type="Proteomes" id="UP000191135"/>
    </source>
</evidence>
<reference evidence="3 4" key="1">
    <citation type="submission" date="2017-03" db="EMBL/GenBank/DDBJ databases">
        <title>Foreign affairs: Plasmid Transfer between Roseobacters and Rhizobia.</title>
        <authorList>
            <person name="Bartling P."/>
            <person name="Bunk B."/>
            <person name="Overmann J."/>
            <person name="Brinkmann H."/>
            <person name="Petersen J."/>
        </authorList>
    </citation>
    <scope>NUCLEOTIDE SEQUENCE [LARGE SCALE GENOMIC DNA]</scope>
    <source>
        <strain evidence="3 4">MACL11</strain>
    </source>
</reference>
<dbReference type="SMART" id="SM00850">
    <property type="entry name" value="LytTR"/>
    <property type="match status" value="1"/>
</dbReference>
<evidence type="ECO:0000259" key="2">
    <source>
        <dbReference type="PROSITE" id="PS50930"/>
    </source>
</evidence>